<protein>
    <recommendedName>
        <fullName evidence="3">DUF3987 domain-containing protein</fullName>
    </recommendedName>
</protein>
<name>A0ABM7VD28_9BACT</name>
<dbReference type="RefSeq" id="WP_338397909.1">
    <property type="nucleotide sequence ID" value="NZ_AP025292.1"/>
</dbReference>
<dbReference type="Proteomes" id="UP001354989">
    <property type="component" value="Chromosome"/>
</dbReference>
<accession>A0ABM7VD28</accession>
<dbReference type="EMBL" id="AP025292">
    <property type="protein sequence ID" value="BDC98848.1"/>
    <property type="molecule type" value="Genomic_DNA"/>
</dbReference>
<sequence length="450" mass="51827">MTIQNIGAFSEVSSPLSESKSLNQFPLEVFPFRIQEALHQVSNTLGFDMNYLASGVLTTTSVMVGARAHVRVKKGWSTPCNLWSVIIGNASNKKSPTQKFSIDPLNQLNLEAIKTYEENLKTWEIDYAQIENKQERELYLANNPAPEIVKFIVKDINQEALVKRFKANPHGLLLLYDEIMGWVKSMDRYNKAGDVQYFLSLYDGDTISVDRASYQATVTNPFLSILGGIQPSKLFDLFSDGRKDDGFVYRFLFTFPEKDTFTELTTNSCDDAFERYQLYMQEVHRLACSFELKSPFQLSNDALERFLNYYNHLLREAQGNDHQCSLRGKILGYIPKFAVLWEFIHLNDTRLKRGVVSAEAIEASIKIAEFYRHQIDRAFFIVNSAINLKGIELEIYNHLPLKFTKKELQKLVEEANQALRSYERSIEPKGKWIKEGLVEKITQGKYRKLK</sequence>
<evidence type="ECO:0008006" key="3">
    <source>
        <dbReference type="Google" id="ProtNLM"/>
    </source>
</evidence>
<evidence type="ECO:0000313" key="2">
    <source>
        <dbReference type="Proteomes" id="UP001354989"/>
    </source>
</evidence>
<organism evidence="1 2">
    <name type="scientific">Persicobacter psychrovividus</name>
    <dbReference type="NCBI Taxonomy" id="387638"/>
    <lineage>
        <taxon>Bacteria</taxon>
        <taxon>Pseudomonadati</taxon>
        <taxon>Bacteroidota</taxon>
        <taxon>Cytophagia</taxon>
        <taxon>Cytophagales</taxon>
        <taxon>Persicobacteraceae</taxon>
        <taxon>Persicobacter</taxon>
    </lineage>
</organism>
<gene>
    <name evidence="1" type="ORF">PEPS_11290</name>
</gene>
<evidence type="ECO:0000313" key="1">
    <source>
        <dbReference type="EMBL" id="BDC98848.1"/>
    </source>
</evidence>
<keyword evidence="2" id="KW-1185">Reference proteome</keyword>
<dbReference type="InterPro" id="IPR025048">
    <property type="entry name" value="DUF3987"/>
</dbReference>
<reference evidence="1 2" key="1">
    <citation type="submission" date="2021-12" db="EMBL/GenBank/DDBJ databases">
        <title>Genome sequencing of bacteria with rrn-lacking chromosome and rrn-plasmid.</title>
        <authorList>
            <person name="Anda M."/>
            <person name="Iwasaki W."/>
        </authorList>
    </citation>
    <scope>NUCLEOTIDE SEQUENCE [LARGE SCALE GENOMIC DNA]</scope>
    <source>
        <strain evidence="1 2">NBRC 101262</strain>
    </source>
</reference>
<dbReference type="Pfam" id="PF13148">
    <property type="entry name" value="DUF3987"/>
    <property type="match status" value="1"/>
</dbReference>
<proteinExistence type="predicted"/>